<dbReference type="Proteomes" id="UP000001058">
    <property type="component" value="Unassembled WGS sequence"/>
</dbReference>
<dbReference type="InParanoid" id="D8TT37"/>
<dbReference type="STRING" id="3068.D8TT37"/>
<dbReference type="PROSITE" id="PS51032">
    <property type="entry name" value="AP2_ERF"/>
    <property type="match status" value="1"/>
</dbReference>
<dbReference type="EMBL" id="GL378336">
    <property type="protein sequence ID" value="EFJ49125.1"/>
    <property type="molecule type" value="Genomic_DNA"/>
</dbReference>
<dbReference type="OrthoDB" id="550754at2759"/>
<protein>
    <recommendedName>
        <fullName evidence="7">AP2/ERF domain-containing protein</fullName>
    </recommendedName>
</protein>
<dbReference type="GO" id="GO:0005634">
    <property type="term" value="C:nucleus"/>
    <property type="evidence" value="ECO:0007669"/>
    <property type="project" value="UniProtKB-SubCell"/>
</dbReference>
<feature type="region of interest" description="Disordered" evidence="6">
    <location>
        <begin position="104"/>
        <end position="199"/>
    </location>
</feature>
<evidence type="ECO:0000256" key="4">
    <source>
        <dbReference type="ARBA" id="ARBA00023163"/>
    </source>
</evidence>
<dbReference type="Gene3D" id="3.30.730.10">
    <property type="entry name" value="AP2/ERF domain"/>
    <property type="match status" value="1"/>
</dbReference>
<keyword evidence="5" id="KW-0539">Nucleus</keyword>
<reference evidence="8 9" key="1">
    <citation type="journal article" date="2010" name="Science">
        <title>Genomic analysis of organismal complexity in the multicellular green alga Volvox carteri.</title>
        <authorList>
            <person name="Prochnik S.E."/>
            <person name="Umen J."/>
            <person name="Nedelcu A.M."/>
            <person name="Hallmann A."/>
            <person name="Miller S.M."/>
            <person name="Nishii I."/>
            <person name="Ferris P."/>
            <person name="Kuo A."/>
            <person name="Mitros T."/>
            <person name="Fritz-Laylin L.K."/>
            <person name="Hellsten U."/>
            <person name="Chapman J."/>
            <person name="Simakov O."/>
            <person name="Rensing S.A."/>
            <person name="Terry A."/>
            <person name="Pangilinan J."/>
            <person name="Kapitonov V."/>
            <person name="Jurka J."/>
            <person name="Salamov A."/>
            <person name="Shapiro H."/>
            <person name="Schmutz J."/>
            <person name="Grimwood J."/>
            <person name="Lindquist E."/>
            <person name="Lucas S."/>
            <person name="Grigoriev I.V."/>
            <person name="Schmitt R."/>
            <person name="Kirk D."/>
            <person name="Rokhsar D.S."/>
        </authorList>
    </citation>
    <scope>NUCLEOTIDE SEQUENCE [LARGE SCALE GENOMIC DNA]</scope>
    <source>
        <strain evidence="9">f. Nagariensis / Eve</strain>
    </source>
</reference>
<feature type="compositionally biased region" description="Low complexity" evidence="6">
    <location>
        <begin position="116"/>
        <end position="168"/>
    </location>
</feature>
<keyword evidence="4" id="KW-0804">Transcription</keyword>
<feature type="region of interest" description="Disordered" evidence="6">
    <location>
        <begin position="283"/>
        <end position="327"/>
    </location>
</feature>
<dbReference type="GO" id="GO:0003700">
    <property type="term" value="F:DNA-binding transcription factor activity"/>
    <property type="evidence" value="ECO:0007669"/>
    <property type="project" value="InterPro"/>
</dbReference>
<dbReference type="InterPro" id="IPR016177">
    <property type="entry name" value="DNA-bd_dom_sf"/>
</dbReference>
<feature type="compositionally biased region" description="Acidic residues" evidence="6">
    <location>
        <begin position="317"/>
        <end position="327"/>
    </location>
</feature>
<dbReference type="AlphaFoldDB" id="D8TT37"/>
<evidence type="ECO:0000313" key="8">
    <source>
        <dbReference type="EMBL" id="EFJ49125.1"/>
    </source>
</evidence>
<dbReference type="PANTHER" id="PTHR32467">
    <property type="entry name" value="AP2-LIKE ETHYLENE-RESPONSIVE TRANSCRIPTION FACTOR"/>
    <property type="match status" value="1"/>
</dbReference>
<dbReference type="RefSeq" id="XP_002949573.1">
    <property type="nucleotide sequence ID" value="XM_002949527.1"/>
</dbReference>
<feature type="domain" description="AP2/ERF" evidence="7">
    <location>
        <begin position="49"/>
        <end position="106"/>
    </location>
</feature>
<dbReference type="GeneID" id="9616477"/>
<keyword evidence="3" id="KW-0238">DNA-binding</keyword>
<dbReference type="GO" id="GO:0003677">
    <property type="term" value="F:DNA binding"/>
    <property type="evidence" value="ECO:0007669"/>
    <property type="project" value="UniProtKB-KW"/>
</dbReference>
<keyword evidence="2" id="KW-0805">Transcription regulation</keyword>
<evidence type="ECO:0000256" key="1">
    <source>
        <dbReference type="ARBA" id="ARBA00004123"/>
    </source>
</evidence>
<comment type="subcellular location">
    <subcellularLocation>
        <location evidence="1">Nucleus</location>
    </subcellularLocation>
</comment>
<dbReference type="PANTHER" id="PTHR32467:SF90">
    <property type="entry name" value="AP2-LIKE ETHYLENE-RESPONSIVE TRANSCRIPTION FACTOR AIL1"/>
    <property type="match status" value="1"/>
</dbReference>
<dbReference type="KEGG" id="vcn:VOLCADRAFT_89954"/>
<dbReference type="SMART" id="SM00380">
    <property type="entry name" value="AP2"/>
    <property type="match status" value="1"/>
</dbReference>
<name>D8TT37_VOLCA</name>
<feature type="compositionally biased region" description="Acidic residues" evidence="6">
    <location>
        <begin position="283"/>
        <end position="293"/>
    </location>
</feature>
<dbReference type="InterPro" id="IPR036955">
    <property type="entry name" value="AP2/ERF_dom_sf"/>
</dbReference>
<proteinExistence type="predicted"/>
<evidence type="ECO:0000256" key="5">
    <source>
        <dbReference type="ARBA" id="ARBA00023242"/>
    </source>
</evidence>
<evidence type="ECO:0000256" key="3">
    <source>
        <dbReference type="ARBA" id="ARBA00023125"/>
    </source>
</evidence>
<evidence type="ECO:0000313" key="9">
    <source>
        <dbReference type="Proteomes" id="UP000001058"/>
    </source>
</evidence>
<dbReference type="eggNOG" id="ENOG502QQXB">
    <property type="taxonomic scope" value="Eukaryota"/>
</dbReference>
<keyword evidence="9" id="KW-1185">Reference proteome</keyword>
<evidence type="ECO:0000256" key="6">
    <source>
        <dbReference type="SAM" id="MobiDB-lite"/>
    </source>
</evidence>
<dbReference type="InterPro" id="IPR001471">
    <property type="entry name" value="AP2/ERF_dom"/>
</dbReference>
<dbReference type="SUPFAM" id="SSF54171">
    <property type="entry name" value="DNA-binding domain"/>
    <property type="match status" value="1"/>
</dbReference>
<sequence>MAYKLFGTAAVLNYDLPAERRAELDAMSMEDLMASFRAQGERFARGRSQFRGVSWHKGSAKWHANIWTGDGKQKCLGYFSSEEAAALAYDAAARKAFGTAAKLNFPHGEPQRGGSAVAPAPHTAATDAAGGSAAAAPSAGGISARGGDPSAALGPPAAAANTAAAGAASQESLTAPPQAIRKRPIMRNAKKSAAATATESETACRTAAAAAAAAAGPSSSPSTAVIPAADAATATAAPAAAAAAAAILGRSEPPVGSAAEAFQDSTTVGTATVGTGVDVDVEEGEEEGGEEEGGASGSEYADTGEEEVSGSGGTSGDQDDAYGTDEYEYEYEYDEAEPISPCTVQALQAVQLPGWEHLTRSDVAS</sequence>
<accession>D8TT37</accession>
<organism evidence="9">
    <name type="scientific">Volvox carteri f. nagariensis</name>
    <dbReference type="NCBI Taxonomy" id="3068"/>
    <lineage>
        <taxon>Eukaryota</taxon>
        <taxon>Viridiplantae</taxon>
        <taxon>Chlorophyta</taxon>
        <taxon>core chlorophytes</taxon>
        <taxon>Chlorophyceae</taxon>
        <taxon>CS clade</taxon>
        <taxon>Chlamydomonadales</taxon>
        <taxon>Volvocaceae</taxon>
        <taxon>Volvox</taxon>
    </lineage>
</organism>
<evidence type="ECO:0000259" key="7">
    <source>
        <dbReference type="PROSITE" id="PS51032"/>
    </source>
</evidence>
<gene>
    <name evidence="8" type="ORF">VOLCADRAFT_89954</name>
</gene>
<evidence type="ECO:0000256" key="2">
    <source>
        <dbReference type="ARBA" id="ARBA00023015"/>
    </source>
</evidence>
<feature type="compositionally biased region" description="Basic residues" evidence="6">
    <location>
        <begin position="180"/>
        <end position="190"/>
    </location>
</feature>